<dbReference type="AlphaFoldDB" id="A0AA45LCF3"/>
<dbReference type="SUPFAM" id="SSF54909">
    <property type="entry name" value="Dimeric alpha+beta barrel"/>
    <property type="match status" value="1"/>
</dbReference>
<evidence type="ECO:0000313" key="1">
    <source>
        <dbReference type="EMBL" id="QUF06703.1"/>
    </source>
</evidence>
<dbReference type="Proteomes" id="UP000677152">
    <property type="component" value="Chromosome"/>
</dbReference>
<dbReference type="Gene3D" id="3.30.70.100">
    <property type="match status" value="2"/>
</dbReference>
<protein>
    <submittedName>
        <fullName evidence="1">Antibiotic biosynthesis monooxygenase</fullName>
    </submittedName>
</protein>
<name>A0AA45LCF3_9PSEU</name>
<accession>A0AA45LCF3</accession>
<organism evidence="1 2">
    <name type="scientific">Actinosynnema pretiosum subsp. pretiosum</name>
    <dbReference type="NCBI Taxonomy" id="103721"/>
    <lineage>
        <taxon>Bacteria</taxon>
        <taxon>Bacillati</taxon>
        <taxon>Actinomycetota</taxon>
        <taxon>Actinomycetes</taxon>
        <taxon>Pseudonocardiales</taxon>
        <taxon>Pseudonocardiaceae</taxon>
        <taxon>Actinosynnema</taxon>
    </lineage>
</organism>
<dbReference type="GO" id="GO:0004497">
    <property type="term" value="F:monooxygenase activity"/>
    <property type="evidence" value="ECO:0007669"/>
    <property type="project" value="UniProtKB-KW"/>
</dbReference>
<reference evidence="1" key="1">
    <citation type="submission" date="2021-04" db="EMBL/GenBank/DDBJ databases">
        <title>Genomic sequence of Actinosynnema pretiosum subsp. pretiosum ATCC 31280 (C-14919).</title>
        <authorList>
            <person name="Bai L."/>
            <person name="Wang X."/>
            <person name="Xiao Y."/>
        </authorList>
    </citation>
    <scope>NUCLEOTIDE SEQUENCE</scope>
    <source>
        <strain evidence="1">ATCC 31280</strain>
    </source>
</reference>
<evidence type="ECO:0000313" key="2">
    <source>
        <dbReference type="Proteomes" id="UP000677152"/>
    </source>
</evidence>
<sequence>MDHVQPAPPEIDLPEINLPEIDRPGVALVTIGVEHVAGRQEEAVREALGRWAGAPDGLVCAAVFASADGEAVLSYAQWADDSVRAVGGVRFRVARSTSGVGTAGCVVTAGFDVDGGERQRHLVGALVDAAVVGGALPGAVGAHFHLSEDGSRVLVYAEWVSPEAHERAMRDAALDEVYRVSVQTPGVRPLRGRVYRVRGVVRP</sequence>
<dbReference type="EMBL" id="CP073249">
    <property type="protein sequence ID" value="QUF06703.1"/>
    <property type="molecule type" value="Genomic_DNA"/>
</dbReference>
<proteinExistence type="predicted"/>
<dbReference type="InterPro" id="IPR011008">
    <property type="entry name" value="Dimeric_a/b-barrel"/>
</dbReference>
<keyword evidence="1" id="KW-0503">Monooxygenase</keyword>
<gene>
    <name evidence="1" type="ORF">KCV87_12010</name>
</gene>
<keyword evidence="1" id="KW-0560">Oxidoreductase</keyword>